<sequence>MEVAQMAMLGQELLIVAVLLGIPTILLLQYILGYKQVSSRTAKVVPVIYGLLLTFFTLANLPWTTNHWLFLGSQWLVSYFFYFIYEFAKGKSIQKIGDLSKN</sequence>
<dbReference type="AlphaFoldDB" id="A0A0R1XW37"/>
<evidence type="ECO:0000256" key="1">
    <source>
        <dbReference type="SAM" id="Phobius"/>
    </source>
</evidence>
<name>A0A0R1XW37_9LACO</name>
<evidence type="ECO:0000313" key="3">
    <source>
        <dbReference type="Proteomes" id="UP000051236"/>
    </source>
</evidence>
<proteinExistence type="predicted"/>
<reference evidence="2 3" key="1">
    <citation type="journal article" date="2015" name="Genome Announc.">
        <title>Expanding the biotechnology potential of lactobacilli through comparative genomics of 213 strains and associated genera.</title>
        <authorList>
            <person name="Sun Z."/>
            <person name="Harris H.M."/>
            <person name="McCann A."/>
            <person name="Guo C."/>
            <person name="Argimon S."/>
            <person name="Zhang W."/>
            <person name="Yang X."/>
            <person name="Jeffery I.B."/>
            <person name="Cooney J.C."/>
            <person name="Kagawa T.F."/>
            <person name="Liu W."/>
            <person name="Song Y."/>
            <person name="Salvetti E."/>
            <person name="Wrobel A."/>
            <person name="Rasinkangas P."/>
            <person name="Parkhill J."/>
            <person name="Rea M.C."/>
            <person name="O'Sullivan O."/>
            <person name="Ritari J."/>
            <person name="Douillard F.P."/>
            <person name="Paul Ross R."/>
            <person name="Yang R."/>
            <person name="Briner A.E."/>
            <person name="Felis G.E."/>
            <person name="de Vos W.M."/>
            <person name="Barrangou R."/>
            <person name="Klaenhammer T.R."/>
            <person name="Caufield P.W."/>
            <person name="Cui Y."/>
            <person name="Zhang H."/>
            <person name="O'Toole P.W."/>
        </authorList>
    </citation>
    <scope>NUCLEOTIDE SEQUENCE [LARGE SCALE GENOMIC DNA]</scope>
    <source>
        <strain evidence="2 3">DSM 18527</strain>
    </source>
</reference>
<feature type="transmembrane region" description="Helical" evidence="1">
    <location>
        <begin position="44"/>
        <end position="61"/>
    </location>
</feature>
<dbReference type="EMBL" id="AZGA01000084">
    <property type="protein sequence ID" value="KRM31020.1"/>
    <property type="molecule type" value="Genomic_DNA"/>
</dbReference>
<gene>
    <name evidence="2" type="ORF">FC83_GL001021</name>
</gene>
<feature type="transmembrane region" description="Helical" evidence="1">
    <location>
        <begin position="67"/>
        <end position="85"/>
    </location>
</feature>
<keyword evidence="1" id="KW-0812">Transmembrane</keyword>
<feature type="transmembrane region" description="Helical" evidence="1">
    <location>
        <begin position="13"/>
        <end position="32"/>
    </location>
</feature>
<comment type="caution">
    <text evidence="2">The sequence shown here is derived from an EMBL/GenBank/DDBJ whole genome shotgun (WGS) entry which is preliminary data.</text>
</comment>
<protein>
    <submittedName>
        <fullName evidence="2">Uncharacterized protein</fullName>
    </submittedName>
</protein>
<evidence type="ECO:0000313" key="2">
    <source>
        <dbReference type="EMBL" id="KRM31020.1"/>
    </source>
</evidence>
<dbReference type="PATRIC" id="fig|1423734.3.peg.1036"/>
<keyword evidence="1" id="KW-0472">Membrane</keyword>
<dbReference type="Proteomes" id="UP000051236">
    <property type="component" value="Unassembled WGS sequence"/>
</dbReference>
<accession>A0A0R1XW37</accession>
<organism evidence="2 3">
    <name type="scientific">Agrilactobacillus composti DSM 18527 = JCM 14202</name>
    <dbReference type="NCBI Taxonomy" id="1423734"/>
    <lineage>
        <taxon>Bacteria</taxon>
        <taxon>Bacillati</taxon>
        <taxon>Bacillota</taxon>
        <taxon>Bacilli</taxon>
        <taxon>Lactobacillales</taxon>
        <taxon>Lactobacillaceae</taxon>
        <taxon>Agrilactobacillus</taxon>
    </lineage>
</organism>
<keyword evidence="1" id="KW-1133">Transmembrane helix</keyword>
<keyword evidence="3" id="KW-1185">Reference proteome</keyword>